<dbReference type="STRING" id="272624.lpg2185"/>
<dbReference type="OrthoDB" id="9920001at2"/>
<proteinExistence type="predicted"/>
<accession>Q5ZTH7</accession>
<protein>
    <submittedName>
        <fullName evidence="1">Uncharacterized protein</fullName>
    </submittedName>
</protein>
<organism evidence="1 2">
    <name type="scientific">Legionella pneumophila subsp. pneumophila (strain Philadelphia 1 / ATCC 33152 / DSM 7513)</name>
    <dbReference type="NCBI Taxonomy" id="272624"/>
    <lineage>
        <taxon>Bacteria</taxon>
        <taxon>Pseudomonadati</taxon>
        <taxon>Pseudomonadota</taxon>
        <taxon>Gammaproteobacteria</taxon>
        <taxon>Legionellales</taxon>
        <taxon>Legionellaceae</taxon>
        <taxon>Legionella</taxon>
    </lineage>
</organism>
<reference evidence="1 2" key="1">
    <citation type="journal article" date="2004" name="Science">
        <title>The genomic sequence of the accidental pathogen Legionella pneumophila.</title>
        <authorList>
            <person name="Chien M."/>
            <person name="Morozova I."/>
            <person name="Shi S."/>
            <person name="Sheng H."/>
            <person name="Chen J."/>
            <person name="Gomez S.M."/>
            <person name="Asamani G."/>
            <person name="Hill K."/>
            <person name="Nuara J."/>
            <person name="Feder M."/>
            <person name="Rineer J."/>
            <person name="Greenberg J.J."/>
            <person name="Steshenko V."/>
            <person name="Park S.H."/>
            <person name="Zhao B."/>
            <person name="Teplitskaya E."/>
            <person name="Edwards J.R."/>
            <person name="Pampou S."/>
            <person name="Georghiou A."/>
            <person name="Chou I.C."/>
            <person name="Iannuccilli W."/>
            <person name="Ulz M.E."/>
            <person name="Kim D.H."/>
            <person name="Geringer-Sameth A."/>
            <person name="Goldsberry C."/>
            <person name="Morozov P."/>
            <person name="Fischer S.G."/>
            <person name="Segal G."/>
            <person name="Qu X."/>
            <person name="Rzhetsky A."/>
            <person name="Zhang P."/>
            <person name="Cayanis E."/>
            <person name="De Jong P.J."/>
            <person name="Ju J."/>
            <person name="Kalachikov S."/>
            <person name="Shuman H.A."/>
            <person name="Russo J.J."/>
        </authorList>
    </citation>
    <scope>NUCLEOTIDE SEQUENCE [LARGE SCALE GENOMIC DNA]</scope>
    <source>
        <strain evidence="2">Philadelphia 1 / ATCC 33152 / DSM 7513</strain>
    </source>
</reference>
<name>Q5ZTH7_LEGPH</name>
<dbReference type="KEGG" id="lpn:lpg2185"/>
<dbReference type="EMBL" id="AE017354">
    <property type="protein sequence ID" value="AAU28250.1"/>
    <property type="molecule type" value="Genomic_DNA"/>
</dbReference>
<dbReference type="AlphaFoldDB" id="Q5ZTH7"/>
<evidence type="ECO:0000313" key="1">
    <source>
        <dbReference type="EMBL" id="AAU28250.1"/>
    </source>
</evidence>
<keyword evidence="2" id="KW-1185">Reference proteome</keyword>
<dbReference type="Proteomes" id="UP000000609">
    <property type="component" value="Chromosome"/>
</dbReference>
<dbReference type="PaxDb" id="272624-lpg2185"/>
<gene>
    <name evidence="1" type="ordered locus">lpg2185</name>
</gene>
<evidence type="ECO:0000313" key="2">
    <source>
        <dbReference type="Proteomes" id="UP000000609"/>
    </source>
</evidence>
<dbReference type="HOGENOM" id="CLU_2273853_0_0_6"/>
<sequence>MLLKVPGYAQKLFVWQRVIIKTTITEREFEYKQINLEGLFTLSIARIQQDFVWEYHIRSLIVILLYISINPCKIHIFYMELRWLVVNGLLMNPRKRTSVISG</sequence>